<proteinExistence type="predicted"/>
<keyword evidence="3" id="KW-1185">Reference proteome</keyword>
<dbReference type="STRING" id="485915.Dret_1567"/>
<dbReference type="InterPro" id="IPR019734">
    <property type="entry name" value="TPR_rpt"/>
</dbReference>
<dbReference type="eggNOG" id="COG0457">
    <property type="taxonomic scope" value="Bacteria"/>
</dbReference>
<feature type="repeat" description="TPR" evidence="1">
    <location>
        <begin position="102"/>
        <end position="135"/>
    </location>
</feature>
<dbReference type="InterPro" id="IPR036737">
    <property type="entry name" value="OmpA-like_sf"/>
</dbReference>
<dbReference type="Pfam" id="PF13432">
    <property type="entry name" value="TPR_16"/>
    <property type="match status" value="2"/>
</dbReference>
<name>C8X354_DESRD</name>
<dbReference type="Gene3D" id="1.25.40.10">
    <property type="entry name" value="Tetratricopeptide repeat domain"/>
    <property type="match status" value="1"/>
</dbReference>
<feature type="repeat" description="TPR" evidence="1">
    <location>
        <begin position="68"/>
        <end position="101"/>
    </location>
</feature>
<dbReference type="SMART" id="SM00028">
    <property type="entry name" value="TPR"/>
    <property type="match status" value="4"/>
</dbReference>
<dbReference type="SUPFAM" id="SSF103088">
    <property type="entry name" value="OmpA-like"/>
    <property type="match status" value="1"/>
</dbReference>
<reference evidence="2 3" key="2">
    <citation type="journal article" date="2010" name="Stand. Genomic Sci.">
        <title>Complete genome sequence of Desulfohalobium retbaense type strain (HR(100)).</title>
        <authorList>
            <person name="Spring S."/>
            <person name="Nolan M."/>
            <person name="Lapidus A."/>
            <person name="Glavina Del Rio T."/>
            <person name="Copeland A."/>
            <person name="Tice H."/>
            <person name="Cheng J.F."/>
            <person name="Lucas S."/>
            <person name="Land M."/>
            <person name="Chen F."/>
            <person name="Bruce D."/>
            <person name="Goodwin L."/>
            <person name="Pitluck S."/>
            <person name="Ivanova N."/>
            <person name="Mavromatis K."/>
            <person name="Mikhailova N."/>
            <person name="Pati A."/>
            <person name="Chen A."/>
            <person name="Palaniappan K."/>
            <person name="Hauser L."/>
            <person name="Chang Y.J."/>
            <person name="Jeffries C.D."/>
            <person name="Munk C."/>
            <person name="Kiss H."/>
            <person name="Chain P."/>
            <person name="Han C."/>
            <person name="Brettin T."/>
            <person name="Detter J.C."/>
            <person name="Schuler E."/>
            <person name="Goker M."/>
            <person name="Rohde M."/>
            <person name="Bristow J."/>
            <person name="Eisen J.A."/>
            <person name="Markowitz V."/>
            <person name="Hugenholtz P."/>
            <person name="Kyrpides N.C."/>
            <person name="Klenk H.P."/>
        </authorList>
    </citation>
    <scope>NUCLEOTIDE SEQUENCE [LARGE SCALE GENOMIC DNA]</scope>
    <source>
        <strain evidence="2 3">DSM 5692</strain>
    </source>
</reference>
<reference evidence="3" key="1">
    <citation type="submission" date="2009-09" db="EMBL/GenBank/DDBJ databases">
        <title>The complete chromosome of Desulfohalobium retbaense DSM 5692.</title>
        <authorList>
            <consortium name="US DOE Joint Genome Institute (JGI-PGF)"/>
            <person name="Lucas S."/>
            <person name="Copeland A."/>
            <person name="Lapidus A."/>
            <person name="Glavina del Rio T."/>
            <person name="Dalin E."/>
            <person name="Tice H."/>
            <person name="Bruce D."/>
            <person name="Goodwin L."/>
            <person name="Pitluck S."/>
            <person name="Kyrpides N."/>
            <person name="Mavromatis K."/>
            <person name="Ivanova N."/>
            <person name="Mikhailova N."/>
            <person name="Munk A.C."/>
            <person name="Brettin T."/>
            <person name="Detter J.C."/>
            <person name="Han C."/>
            <person name="Tapia R."/>
            <person name="Larimer F."/>
            <person name="Land M."/>
            <person name="Hauser L."/>
            <person name="Markowitz V."/>
            <person name="Cheng J.-F."/>
            <person name="Hugenholtz P."/>
            <person name="Woyke T."/>
            <person name="Wu D."/>
            <person name="Spring S."/>
            <person name="Klenk H.-P."/>
            <person name="Eisen J.A."/>
        </authorList>
    </citation>
    <scope>NUCLEOTIDE SEQUENCE [LARGE SCALE GENOMIC DNA]</scope>
    <source>
        <strain evidence="3">DSM 5692</strain>
    </source>
</reference>
<gene>
    <name evidence="2" type="ordered locus">Dret_1567</name>
</gene>
<dbReference type="InterPro" id="IPR011990">
    <property type="entry name" value="TPR-like_helical_dom_sf"/>
</dbReference>
<dbReference type="PROSITE" id="PS51257">
    <property type="entry name" value="PROKAR_LIPOPROTEIN"/>
    <property type="match status" value="1"/>
</dbReference>
<dbReference type="Proteomes" id="UP000001052">
    <property type="component" value="Chromosome"/>
</dbReference>
<sequence>MPNASRSKVLAGVAICLGWIFLAGCANLQTRFDSVLTSYQGQRYLEEHEYALGVEDLSHRLKQQPDNGAAAYWLGRLYLAQEHPSKALPALQKAVELKPQYADAHFWLGVAHWAMMDFEKERLAYERALALEPDHTQARVYLGHHYVDREQWSLALIHYRRVLDEEPGHPSALFYTAECLEQLGREQSARQAWKAYLDRYPDGGRALEATRRLNGFGDFSYRNIILGKRQVTIEKIRFEQGTATLKSSSLPSLDLIGANLERRSDLRLHVIVYVQEDAALARKRAQAIEEAIVQRTSGADSEQLLLSWFGQAETITVDGERFQEPRSVHFVTEAGPDVS</sequence>
<evidence type="ECO:0000313" key="2">
    <source>
        <dbReference type="EMBL" id="ACV68851.1"/>
    </source>
</evidence>
<organism evidence="2 3">
    <name type="scientific">Desulfohalobium retbaense (strain ATCC 49708 / DSM 5692 / JCM 16813 / HR100)</name>
    <dbReference type="NCBI Taxonomy" id="485915"/>
    <lineage>
        <taxon>Bacteria</taxon>
        <taxon>Pseudomonadati</taxon>
        <taxon>Thermodesulfobacteriota</taxon>
        <taxon>Desulfovibrionia</taxon>
        <taxon>Desulfovibrionales</taxon>
        <taxon>Desulfohalobiaceae</taxon>
        <taxon>Desulfohalobium</taxon>
    </lineage>
</organism>
<dbReference type="EMBL" id="CP001734">
    <property type="protein sequence ID" value="ACV68851.1"/>
    <property type="molecule type" value="Genomic_DNA"/>
</dbReference>
<protein>
    <submittedName>
        <fullName evidence="2">Tetratricopeptide TPR_2 repeat protein</fullName>
    </submittedName>
</protein>
<dbReference type="eggNOG" id="COG2885">
    <property type="taxonomic scope" value="Bacteria"/>
</dbReference>
<dbReference type="PANTHER" id="PTHR12558:SF13">
    <property type="entry name" value="CELL DIVISION CYCLE PROTEIN 27 HOMOLOG"/>
    <property type="match status" value="1"/>
</dbReference>
<dbReference type="HOGENOM" id="CLU_873535_0_0_7"/>
<feature type="repeat" description="TPR" evidence="1">
    <location>
        <begin position="136"/>
        <end position="169"/>
    </location>
</feature>
<dbReference type="PANTHER" id="PTHR12558">
    <property type="entry name" value="CELL DIVISION CYCLE 16,23,27"/>
    <property type="match status" value="1"/>
</dbReference>
<dbReference type="SUPFAM" id="SSF48452">
    <property type="entry name" value="TPR-like"/>
    <property type="match status" value="1"/>
</dbReference>
<dbReference type="Gene3D" id="3.30.1330.60">
    <property type="entry name" value="OmpA-like domain"/>
    <property type="match status" value="1"/>
</dbReference>
<dbReference type="RefSeq" id="WP_015751995.1">
    <property type="nucleotide sequence ID" value="NC_013223.1"/>
</dbReference>
<evidence type="ECO:0000313" key="3">
    <source>
        <dbReference type="Proteomes" id="UP000001052"/>
    </source>
</evidence>
<keyword evidence="1" id="KW-0802">TPR repeat</keyword>
<evidence type="ECO:0000256" key="1">
    <source>
        <dbReference type="PROSITE-ProRule" id="PRU00339"/>
    </source>
</evidence>
<accession>C8X354</accession>
<dbReference type="KEGG" id="drt:Dret_1567"/>
<dbReference type="PROSITE" id="PS50005">
    <property type="entry name" value="TPR"/>
    <property type="match status" value="3"/>
</dbReference>
<dbReference type="AlphaFoldDB" id="C8X354"/>